<gene>
    <name evidence="1" type="ORF">UFOVP1636_122</name>
</gene>
<protein>
    <submittedName>
        <fullName evidence="1">Uncharacterized protein</fullName>
    </submittedName>
</protein>
<organism evidence="1">
    <name type="scientific">uncultured Caudovirales phage</name>
    <dbReference type="NCBI Taxonomy" id="2100421"/>
    <lineage>
        <taxon>Viruses</taxon>
        <taxon>Duplodnaviria</taxon>
        <taxon>Heunggongvirae</taxon>
        <taxon>Uroviricota</taxon>
        <taxon>Caudoviricetes</taxon>
        <taxon>Peduoviridae</taxon>
        <taxon>Maltschvirus</taxon>
        <taxon>Maltschvirus maltsch</taxon>
    </lineage>
</organism>
<dbReference type="EMBL" id="LR797503">
    <property type="protein sequence ID" value="CAB4221066.1"/>
    <property type="molecule type" value="Genomic_DNA"/>
</dbReference>
<name>A0A6J5T1C9_9CAUD</name>
<sequence>MDLSEWSKLNRDLRFLYTKKKFFNEFCYSLTYNLHGARCLINCKTADKLPTTVKSFNFRNTDRFVRYKNQNASLKTLEDFYKYYTTPTDVKVKFRIGHYSFTVFADSESYLYNVANEILSEHKTRLSSVSLLEFDSDKKLLDQGFIITKKESDHPYKVRLKEGFIKLEDRHALVNYIKNLDGEIKISKFILERLSDRYKYFQGGFIYLNDIKMLDILKMLSPSLIGSVNQTIINQKNQ</sequence>
<proteinExistence type="predicted"/>
<evidence type="ECO:0000313" key="1">
    <source>
        <dbReference type="EMBL" id="CAB4221066.1"/>
    </source>
</evidence>
<accession>A0A6J5T1C9</accession>
<reference evidence="1" key="1">
    <citation type="submission" date="2020-05" db="EMBL/GenBank/DDBJ databases">
        <authorList>
            <person name="Chiriac C."/>
            <person name="Salcher M."/>
            <person name="Ghai R."/>
            <person name="Kavagutti S V."/>
        </authorList>
    </citation>
    <scope>NUCLEOTIDE SEQUENCE</scope>
</reference>